<evidence type="ECO:0000256" key="1">
    <source>
        <dbReference type="SAM" id="MobiDB-lite"/>
    </source>
</evidence>
<accession>A0ABY7BZF7</accession>
<evidence type="ECO:0000313" key="3">
    <source>
        <dbReference type="Proteomes" id="UP001164020"/>
    </source>
</evidence>
<evidence type="ECO:0000313" key="2">
    <source>
        <dbReference type="EMBL" id="WAP68475.1"/>
    </source>
</evidence>
<dbReference type="Proteomes" id="UP001164020">
    <property type="component" value="Chromosome"/>
</dbReference>
<name>A0ABY7BZF7_9HYPH</name>
<sequence>MAIDRRREGARRRYAEKRRKPEVRDAAGAAERKEAAAYRKTKRDILGEGRVVDIWTTLFGTRGGVRLADNKTGCRWPVRECGAALYVCGCPMAGKVYCTSHAAASVSRPA</sequence>
<reference evidence="2" key="1">
    <citation type="submission" date="2022-12" db="EMBL/GenBank/DDBJ databases">
        <title>Jiella pelagia sp. nov., isolated from phosphonate enriched culture of Northwest Pacific surface seawater.</title>
        <authorList>
            <person name="Shin D.Y."/>
            <person name="Hwang C.Y."/>
        </authorList>
    </citation>
    <scope>NUCLEOTIDE SEQUENCE</scope>
    <source>
        <strain evidence="2">HL-NP1</strain>
    </source>
</reference>
<gene>
    <name evidence="2" type="ORF">OH818_24715</name>
</gene>
<feature type="compositionally biased region" description="Basic and acidic residues" evidence="1">
    <location>
        <begin position="22"/>
        <end position="31"/>
    </location>
</feature>
<organism evidence="2 3">
    <name type="scientific">Jiella pelagia</name>
    <dbReference type="NCBI Taxonomy" id="2986949"/>
    <lineage>
        <taxon>Bacteria</taxon>
        <taxon>Pseudomonadati</taxon>
        <taxon>Pseudomonadota</taxon>
        <taxon>Alphaproteobacteria</taxon>
        <taxon>Hyphomicrobiales</taxon>
        <taxon>Aurantimonadaceae</taxon>
        <taxon>Jiella</taxon>
    </lineage>
</organism>
<feature type="compositionally biased region" description="Basic and acidic residues" evidence="1">
    <location>
        <begin position="1"/>
        <end position="13"/>
    </location>
</feature>
<proteinExistence type="predicted"/>
<dbReference type="EMBL" id="CP114029">
    <property type="protein sequence ID" value="WAP68475.1"/>
    <property type="molecule type" value="Genomic_DNA"/>
</dbReference>
<evidence type="ECO:0008006" key="4">
    <source>
        <dbReference type="Google" id="ProtNLM"/>
    </source>
</evidence>
<dbReference type="RefSeq" id="WP_268880893.1">
    <property type="nucleotide sequence ID" value="NZ_CP114029.1"/>
</dbReference>
<feature type="region of interest" description="Disordered" evidence="1">
    <location>
        <begin position="1"/>
        <end position="31"/>
    </location>
</feature>
<keyword evidence="3" id="KW-1185">Reference proteome</keyword>
<protein>
    <recommendedName>
        <fullName evidence="4">GcrA cell cycle regulator</fullName>
    </recommendedName>
</protein>